<feature type="compositionally biased region" description="Basic and acidic residues" evidence="1">
    <location>
        <begin position="108"/>
        <end position="125"/>
    </location>
</feature>
<evidence type="ECO:0000256" key="1">
    <source>
        <dbReference type="SAM" id="MobiDB-lite"/>
    </source>
</evidence>
<reference evidence="3" key="1">
    <citation type="submission" date="2016-06" db="EMBL/GenBank/DDBJ databases">
        <title>Parallel loss of symbiosis genes in relatives of nitrogen-fixing non-legume Parasponia.</title>
        <authorList>
            <person name="Van Velzen R."/>
            <person name="Holmer R."/>
            <person name="Bu F."/>
            <person name="Rutten L."/>
            <person name="Van Zeijl A."/>
            <person name="Liu W."/>
            <person name="Santuari L."/>
            <person name="Cao Q."/>
            <person name="Sharma T."/>
            <person name="Shen D."/>
            <person name="Roswanjaya Y."/>
            <person name="Wardhani T."/>
            <person name="Kalhor M.S."/>
            <person name="Jansen J."/>
            <person name="Van den Hoogen J."/>
            <person name="Gungor B."/>
            <person name="Hartog M."/>
            <person name="Hontelez J."/>
            <person name="Verver J."/>
            <person name="Yang W.-C."/>
            <person name="Schijlen E."/>
            <person name="Repin R."/>
            <person name="Schilthuizen M."/>
            <person name="Schranz E."/>
            <person name="Heidstra R."/>
            <person name="Miyata K."/>
            <person name="Fedorova E."/>
            <person name="Kohlen W."/>
            <person name="Bisseling T."/>
            <person name="Smit S."/>
            <person name="Geurts R."/>
        </authorList>
    </citation>
    <scope>NUCLEOTIDE SEQUENCE [LARGE SCALE GENOMIC DNA]</scope>
    <source>
        <strain evidence="3">cv. WU1-14</strain>
    </source>
</reference>
<dbReference type="AlphaFoldDB" id="A0A2P5E088"/>
<proteinExistence type="predicted"/>
<comment type="caution">
    <text evidence="2">The sequence shown here is derived from an EMBL/GenBank/DDBJ whole genome shotgun (WGS) entry which is preliminary data.</text>
</comment>
<dbReference type="EMBL" id="JXTB01000006">
    <property type="protein sequence ID" value="PON78954.1"/>
    <property type="molecule type" value="Genomic_DNA"/>
</dbReference>
<keyword evidence="3" id="KW-1185">Reference proteome</keyword>
<gene>
    <name evidence="2" type="ORF">PanWU01x14_014550</name>
</gene>
<feature type="region of interest" description="Disordered" evidence="1">
    <location>
        <begin position="108"/>
        <end position="133"/>
    </location>
</feature>
<organism evidence="2 3">
    <name type="scientific">Parasponia andersonii</name>
    <name type="common">Sponia andersonii</name>
    <dbReference type="NCBI Taxonomy" id="3476"/>
    <lineage>
        <taxon>Eukaryota</taxon>
        <taxon>Viridiplantae</taxon>
        <taxon>Streptophyta</taxon>
        <taxon>Embryophyta</taxon>
        <taxon>Tracheophyta</taxon>
        <taxon>Spermatophyta</taxon>
        <taxon>Magnoliopsida</taxon>
        <taxon>eudicotyledons</taxon>
        <taxon>Gunneridae</taxon>
        <taxon>Pentapetalae</taxon>
        <taxon>rosids</taxon>
        <taxon>fabids</taxon>
        <taxon>Rosales</taxon>
        <taxon>Cannabaceae</taxon>
        <taxon>Parasponia</taxon>
    </lineage>
</organism>
<protein>
    <submittedName>
        <fullName evidence="2">Uncharacterized protein</fullName>
    </submittedName>
</protein>
<evidence type="ECO:0000313" key="3">
    <source>
        <dbReference type="Proteomes" id="UP000237105"/>
    </source>
</evidence>
<accession>A0A2P5E088</accession>
<sequence>MAAKNIIEPITPTPILSVAPKNPDSGEGPPVPATVSAENPENEDPDSTQEPKRRRYCPKALEKVEELVARPDPNPNFSFSFDTKFMTGSGTETTPKFGSFDLKALVSEKKKNPNCKEEKPDREPSEISSNTQL</sequence>
<evidence type="ECO:0000313" key="2">
    <source>
        <dbReference type="EMBL" id="PON78954.1"/>
    </source>
</evidence>
<feature type="region of interest" description="Disordered" evidence="1">
    <location>
        <begin position="1"/>
        <end position="56"/>
    </location>
</feature>
<name>A0A2P5E088_PARAD</name>
<dbReference type="Proteomes" id="UP000237105">
    <property type="component" value="Unassembled WGS sequence"/>
</dbReference>
<dbReference type="OrthoDB" id="1717423at2759"/>